<dbReference type="RefSeq" id="WP_094424439.1">
    <property type="nucleotide sequence ID" value="NZ_CP019985.1"/>
</dbReference>
<dbReference type="InterPro" id="IPR055348">
    <property type="entry name" value="DctQ"/>
</dbReference>
<evidence type="ECO:0000313" key="12">
    <source>
        <dbReference type="Proteomes" id="UP000216207"/>
    </source>
</evidence>
<evidence type="ECO:0000256" key="2">
    <source>
        <dbReference type="ARBA" id="ARBA00022448"/>
    </source>
</evidence>
<evidence type="ECO:0000256" key="1">
    <source>
        <dbReference type="ARBA" id="ARBA00004429"/>
    </source>
</evidence>
<evidence type="ECO:0000256" key="4">
    <source>
        <dbReference type="ARBA" id="ARBA00022519"/>
    </source>
</evidence>
<sequence>MNTYIRIIDGINNGVKSIVSVMLAILAVLVVLQVTTRFVINVPLAWTEEIARYLMIYIVFLGSGLAMRHNQHIAIDFLLDVIPHKNKARLQTIILSICAVFCLVLAYYGAQLTLIVVDQSTPTLQYSMAWAYAAIPLGALLMLLNIVALLLKPNKVEDSVDRIVGENK</sequence>
<gene>
    <name evidence="11" type="ORF">CHH72_19605</name>
</gene>
<organism evidence="11 12">
    <name type="scientific">Shouchella clausii</name>
    <name type="common">Alkalihalobacillus clausii</name>
    <dbReference type="NCBI Taxonomy" id="79880"/>
    <lineage>
        <taxon>Bacteria</taxon>
        <taxon>Bacillati</taxon>
        <taxon>Bacillota</taxon>
        <taxon>Bacilli</taxon>
        <taxon>Bacillales</taxon>
        <taxon>Bacillaceae</taxon>
        <taxon>Shouchella</taxon>
    </lineage>
</organism>
<name>A0A268NVV2_SHOCL</name>
<keyword evidence="6 9" id="KW-1133">Transmembrane helix</keyword>
<evidence type="ECO:0000256" key="6">
    <source>
        <dbReference type="ARBA" id="ARBA00022989"/>
    </source>
</evidence>
<dbReference type="GO" id="GO:0005886">
    <property type="term" value="C:plasma membrane"/>
    <property type="evidence" value="ECO:0007669"/>
    <property type="project" value="UniProtKB-SubCell"/>
</dbReference>
<protein>
    <submittedName>
        <fullName evidence="11">C4-dicarboxylate ABC transporter permease</fullName>
    </submittedName>
</protein>
<comment type="similarity">
    <text evidence="8">Belongs to the TRAP transporter small permease family.</text>
</comment>
<accession>A0A268NVV2</accession>
<evidence type="ECO:0000256" key="8">
    <source>
        <dbReference type="ARBA" id="ARBA00038436"/>
    </source>
</evidence>
<feature type="transmembrane region" description="Helical" evidence="9">
    <location>
        <begin position="129"/>
        <end position="151"/>
    </location>
</feature>
<evidence type="ECO:0000256" key="5">
    <source>
        <dbReference type="ARBA" id="ARBA00022692"/>
    </source>
</evidence>
<keyword evidence="2" id="KW-0813">Transport</keyword>
<feature type="transmembrane region" description="Helical" evidence="9">
    <location>
        <begin position="88"/>
        <end position="109"/>
    </location>
</feature>
<evidence type="ECO:0000256" key="9">
    <source>
        <dbReference type="SAM" id="Phobius"/>
    </source>
</evidence>
<dbReference type="Pfam" id="PF04290">
    <property type="entry name" value="DctQ"/>
    <property type="match status" value="1"/>
</dbReference>
<evidence type="ECO:0000256" key="3">
    <source>
        <dbReference type="ARBA" id="ARBA00022475"/>
    </source>
</evidence>
<proteinExistence type="inferred from homology"/>
<evidence type="ECO:0000259" key="10">
    <source>
        <dbReference type="Pfam" id="PF04290"/>
    </source>
</evidence>
<feature type="transmembrane region" description="Helical" evidence="9">
    <location>
        <begin position="50"/>
        <end position="67"/>
    </location>
</feature>
<dbReference type="GeneID" id="86928412"/>
<reference evidence="11 12" key="1">
    <citation type="submission" date="2017-07" db="EMBL/GenBank/DDBJ databases">
        <title>Isolation and whole genome analysis of endospore-forming bacteria from heroin.</title>
        <authorList>
            <person name="Kalinowski J."/>
            <person name="Ahrens B."/>
            <person name="Al-Dilaimi A."/>
            <person name="Winkler A."/>
            <person name="Wibberg D."/>
            <person name="Schleenbecker U."/>
            <person name="Ruckert C."/>
            <person name="Wolfel R."/>
            <person name="Grass G."/>
        </authorList>
    </citation>
    <scope>NUCLEOTIDE SEQUENCE [LARGE SCALE GENOMIC DNA]</scope>
    <source>
        <strain evidence="11 12">7539</strain>
    </source>
</reference>
<dbReference type="AlphaFoldDB" id="A0A268NVV2"/>
<dbReference type="Proteomes" id="UP000216207">
    <property type="component" value="Unassembled WGS sequence"/>
</dbReference>
<keyword evidence="5 9" id="KW-0812">Transmembrane</keyword>
<feature type="domain" description="Tripartite ATP-independent periplasmic transporters DctQ component" evidence="10">
    <location>
        <begin position="26"/>
        <end position="151"/>
    </location>
</feature>
<keyword evidence="3" id="KW-1003">Cell membrane</keyword>
<dbReference type="PANTHER" id="PTHR35011">
    <property type="entry name" value="2,3-DIKETO-L-GULONATE TRAP TRANSPORTER SMALL PERMEASE PROTEIN YIAM"/>
    <property type="match status" value="1"/>
</dbReference>
<dbReference type="GO" id="GO:0022857">
    <property type="term" value="F:transmembrane transporter activity"/>
    <property type="evidence" value="ECO:0007669"/>
    <property type="project" value="TreeGrafter"/>
</dbReference>
<feature type="transmembrane region" description="Helical" evidence="9">
    <location>
        <begin position="21"/>
        <end position="44"/>
    </location>
</feature>
<evidence type="ECO:0000256" key="7">
    <source>
        <dbReference type="ARBA" id="ARBA00023136"/>
    </source>
</evidence>
<keyword evidence="7 9" id="KW-0472">Membrane</keyword>
<comment type="subcellular location">
    <subcellularLocation>
        <location evidence="1">Cell inner membrane</location>
        <topology evidence="1">Multi-pass membrane protein</topology>
    </subcellularLocation>
</comment>
<comment type="caution">
    <text evidence="11">The sequence shown here is derived from an EMBL/GenBank/DDBJ whole genome shotgun (WGS) entry which is preliminary data.</text>
</comment>
<dbReference type="EMBL" id="NPCC01000038">
    <property type="protein sequence ID" value="PAE87210.1"/>
    <property type="molecule type" value="Genomic_DNA"/>
</dbReference>
<dbReference type="InterPro" id="IPR007387">
    <property type="entry name" value="TRAP_DctQ"/>
</dbReference>
<dbReference type="PANTHER" id="PTHR35011:SF11">
    <property type="entry name" value="TRAP TRANSPORTER SMALL PERMEASE PROTEIN"/>
    <property type="match status" value="1"/>
</dbReference>
<evidence type="ECO:0000313" key="11">
    <source>
        <dbReference type="EMBL" id="PAE87210.1"/>
    </source>
</evidence>
<dbReference type="GO" id="GO:0015740">
    <property type="term" value="P:C4-dicarboxylate transport"/>
    <property type="evidence" value="ECO:0007669"/>
    <property type="project" value="TreeGrafter"/>
</dbReference>
<keyword evidence="4" id="KW-0997">Cell inner membrane</keyword>